<accession>A0A0K0E922</accession>
<sequence length="160" mass="18644">MIEKIFFKVNILNMNSSYVNTISSTRIPFSTTEFLDKGYWDTIESQSIRIVKSWARDVLISLTFVVILITIIVSVSCIRAYIKSRNDALIHDPEERWIKSMCLDSKIPLIDHNLYENQKNMVIVKVNENDDIEDLINNIEKIDCNHRNGTVFELTTDEEQ</sequence>
<protein>
    <submittedName>
        <fullName evidence="2">Uncharacterized protein</fullName>
    </submittedName>
</protein>
<proteinExistence type="predicted"/>
<feature type="transmembrane region" description="Helical" evidence="1">
    <location>
        <begin position="58"/>
        <end position="82"/>
    </location>
</feature>
<evidence type="ECO:0000313" key="2">
    <source>
        <dbReference type="WBParaSite" id="SSTP_0000600600.1"/>
    </source>
</evidence>
<organism evidence="2">
    <name type="scientific">Strongyloides stercoralis</name>
    <name type="common">Threadworm</name>
    <dbReference type="NCBI Taxonomy" id="6248"/>
    <lineage>
        <taxon>Eukaryota</taxon>
        <taxon>Metazoa</taxon>
        <taxon>Ecdysozoa</taxon>
        <taxon>Nematoda</taxon>
        <taxon>Chromadorea</taxon>
        <taxon>Rhabditida</taxon>
        <taxon>Tylenchina</taxon>
        <taxon>Panagrolaimomorpha</taxon>
        <taxon>Strongyloidoidea</taxon>
        <taxon>Strongyloididae</taxon>
        <taxon>Strongyloides</taxon>
    </lineage>
</organism>
<dbReference type="WBParaSite" id="SSTP_0000600600.1">
    <property type="protein sequence ID" value="SSTP_0000600600.1"/>
    <property type="gene ID" value="SSTP_0000600600"/>
</dbReference>
<name>A0A0K0E922_STRER</name>
<reference evidence="2" key="1">
    <citation type="submission" date="2015-08" db="UniProtKB">
        <authorList>
            <consortium name="WormBaseParasite"/>
        </authorList>
    </citation>
    <scope>IDENTIFICATION</scope>
</reference>
<dbReference type="AlphaFoldDB" id="A0A0K0E922"/>
<keyword evidence="1" id="KW-0812">Transmembrane</keyword>
<evidence type="ECO:0000256" key="1">
    <source>
        <dbReference type="SAM" id="Phobius"/>
    </source>
</evidence>
<keyword evidence="1" id="KW-1133">Transmembrane helix</keyword>
<keyword evidence="1" id="KW-0472">Membrane</keyword>